<reference evidence="1 2" key="1">
    <citation type="submission" date="2018-09" db="EMBL/GenBank/DDBJ databases">
        <authorList>
            <person name="Tagini F."/>
        </authorList>
    </citation>
    <scope>NUCLEOTIDE SEQUENCE [LARGE SCALE GENOMIC DNA]</scope>
    <source>
        <strain evidence="1 2">MK4</strain>
    </source>
</reference>
<protein>
    <recommendedName>
        <fullName evidence="3">Transcriptional regulator</fullName>
    </recommendedName>
</protein>
<sequence>MSDTEPILQATLDVIRRDGWKPNGWALVPPYCLRAALTTVVNSSTPIGRERDEANKLARQALAAAIGQPLGLLSYWEARPGRTQQDVEDLLEKAIAGLP</sequence>
<gene>
    <name evidence="1" type="ORF">LAUMK4_05869</name>
</gene>
<dbReference type="Proteomes" id="UP000271464">
    <property type="component" value="Unassembled WGS sequence"/>
</dbReference>
<evidence type="ECO:0008006" key="3">
    <source>
        <dbReference type="Google" id="ProtNLM"/>
    </source>
</evidence>
<name>A0ABY6RTA6_9MYCO</name>
<proteinExistence type="predicted"/>
<evidence type="ECO:0000313" key="1">
    <source>
        <dbReference type="EMBL" id="VBA33086.1"/>
    </source>
</evidence>
<evidence type="ECO:0000313" key="2">
    <source>
        <dbReference type="Proteomes" id="UP000271464"/>
    </source>
</evidence>
<accession>A0ABY6RTA6</accession>
<organism evidence="1 2">
    <name type="scientific">Mycobacterium persicum</name>
    <dbReference type="NCBI Taxonomy" id="1487726"/>
    <lineage>
        <taxon>Bacteria</taxon>
        <taxon>Bacillati</taxon>
        <taxon>Actinomycetota</taxon>
        <taxon>Actinomycetes</taxon>
        <taxon>Mycobacteriales</taxon>
        <taxon>Mycobacteriaceae</taxon>
        <taxon>Mycobacterium</taxon>
    </lineage>
</organism>
<keyword evidence="2" id="KW-1185">Reference proteome</keyword>
<dbReference type="Pfam" id="PF19698">
    <property type="entry name" value="DUF6197"/>
    <property type="match status" value="1"/>
</dbReference>
<comment type="caution">
    <text evidence="1">The sequence shown here is derived from an EMBL/GenBank/DDBJ whole genome shotgun (WGS) entry which is preliminary data.</text>
</comment>
<dbReference type="EMBL" id="UPHM01000169">
    <property type="protein sequence ID" value="VBA33086.1"/>
    <property type="molecule type" value="Genomic_DNA"/>
</dbReference>
<dbReference type="InterPro" id="IPR045677">
    <property type="entry name" value="DUF6197"/>
</dbReference>